<evidence type="ECO:0000313" key="2">
    <source>
        <dbReference type="EMBL" id="RKR82001.1"/>
    </source>
</evidence>
<dbReference type="EMBL" id="RBKU01000001">
    <property type="protein sequence ID" value="RKR82001.1"/>
    <property type="molecule type" value="Genomic_DNA"/>
</dbReference>
<evidence type="ECO:0000256" key="1">
    <source>
        <dbReference type="SAM" id="Phobius"/>
    </source>
</evidence>
<dbReference type="Proteomes" id="UP000268007">
    <property type="component" value="Unassembled WGS sequence"/>
</dbReference>
<gene>
    <name evidence="2" type="ORF">BDD43_2165</name>
</gene>
<comment type="caution">
    <text evidence="2">The sequence shown here is derived from an EMBL/GenBank/DDBJ whole genome shotgun (WGS) entry which is preliminary data.</text>
</comment>
<organism evidence="2 3">
    <name type="scientific">Mucilaginibacter gracilis</name>
    <dbReference type="NCBI Taxonomy" id="423350"/>
    <lineage>
        <taxon>Bacteria</taxon>
        <taxon>Pseudomonadati</taxon>
        <taxon>Bacteroidota</taxon>
        <taxon>Sphingobacteriia</taxon>
        <taxon>Sphingobacteriales</taxon>
        <taxon>Sphingobacteriaceae</taxon>
        <taxon>Mucilaginibacter</taxon>
    </lineage>
</organism>
<dbReference type="AlphaFoldDB" id="A0A495J031"/>
<name>A0A495J031_9SPHI</name>
<protein>
    <submittedName>
        <fullName evidence="2">Uncharacterized protein</fullName>
    </submittedName>
</protein>
<evidence type="ECO:0000313" key="3">
    <source>
        <dbReference type="Proteomes" id="UP000268007"/>
    </source>
</evidence>
<sequence>MIDKTKVPFTESARYFGLLAILFGAGLYVCFHFPKTIPAKLLDLRKDKSRNHYAVIFCERDAGFYGHVFITMSDYHDQRKFPVTEAYGFYSVARDSYEVVRDSTDSRIELDLQGKRAILFPVKFTLVAWIDSTKFEDCQKLLSLSFKRSKRYKLFNNDCITFVQHFEKTLGLKSPSRLLNPEPKQYIEALFELN</sequence>
<keyword evidence="1" id="KW-0472">Membrane</keyword>
<keyword evidence="3" id="KW-1185">Reference proteome</keyword>
<feature type="transmembrane region" description="Helical" evidence="1">
    <location>
        <begin position="12"/>
        <end position="31"/>
    </location>
</feature>
<accession>A0A495J031</accession>
<reference evidence="2 3" key="1">
    <citation type="submission" date="2018-10" db="EMBL/GenBank/DDBJ databases">
        <title>Genomic Encyclopedia of Archaeal and Bacterial Type Strains, Phase II (KMG-II): from individual species to whole genera.</title>
        <authorList>
            <person name="Goeker M."/>
        </authorList>
    </citation>
    <scope>NUCLEOTIDE SEQUENCE [LARGE SCALE GENOMIC DNA]</scope>
    <source>
        <strain evidence="2 3">DSM 18602</strain>
    </source>
</reference>
<keyword evidence="1" id="KW-1133">Transmembrane helix</keyword>
<proteinExistence type="predicted"/>
<keyword evidence="1" id="KW-0812">Transmembrane</keyword>